<dbReference type="InterPro" id="IPR002182">
    <property type="entry name" value="NB-ARC"/>
</dbReference>
<dbReference type="AlphaFoldDB" id="R0GZ77"/>
<evidence type="ECO:0000256" key="2">
    <source>
        <dbReference type="ARBA" id="ARBA00022614"/>
    </source>
</evidence>
<dbReference type="Pfam" id="PF00931">
    <property type="entry name" value="NB-ARC"/>
    <property type="match status" value="1"/>
</dbReference>
<dbReference type="InterPro" id="IPR044974">
    <property type="entry name" value="Disease_R_plants"/>
</dbReference>
<feature type="non-terminal residue" evidence="8">
    <location>
        <position position="1083"/>
    </location>
</feature>
<dbReference type="FunFam" id="3.40.50.10140:FF:000007">
    <property type="entry name" value="Disease resistance protein (TIR-NBS-LRR class)"/>
    <property type="match status" value="1"/>
</dbReference>
<dbReference type="Pfam" id="PF01582">
    <property type="entry name" value="TIR"/>
    <property type="match status" value="1"/>
</dbReference>
<evidence type="ECO:0000256" key="3">
    <source>
        <dbReference type="ARBA" id="ARBA00022737"/>
    </source>
</evidence>
<evidence type="ECO:0000256" key="4">
    <source>
        <dbReference type="ARBA" id="ARBA00022801"/>
    </source>
</evidence>
<dbReference type="InterPro" id="IPR027417">
    <property type="entry name" value="P-loop_NTPase"/>
</dbReference>
<keyword evidence="9" id="KW-1185">Reference proteome</keyword>
<dbReference type="Pfam" id="PF20160">
    <property type="entry name" value="C-JID"/>
    <property type="match status" value="1"/>
</dbReference>
<reference evidence="9" key="1">
    <citation type="journal article" date="2013" name="Nat. Genet.">
        <title>The Capsella rubella genome and the genomic consequences of rapid mating system evolution.</title>
        <authorList>
            <person name="Slotte T."/>
            <person name="Hazzouri K.M."/>
            <person name="Agren J.A."/>
            <person name="Koenig D."/>
            <person name="Maumus F."/>
            <person name="Guo Y.L."/>
            <person name="Steige K."/>
            <person name="Platts A.E."/>
            <person name="Escobar J.S."/>
            <person name="Newman L.K."/>
            <person name="Wang W."/>
            <person name="Mandakova T."/>
            <person name="Vello E."/>
            <person name="Smith L.M."/>
            <person name="Henz S.R."/>
            <person name="Steffen J."/>
            <person name="Takuno S."/>
            <person name="Brandvain Y."/>
            <person name="Coop G."/>
            <person name="Andolfatto P."/>
            <person name="Hu T.T."/>
            <person name="Blanchette M."/>
            <person name="Clark R.M."/>
            <person name="Quesneville H."/>
            <person name="Nordborg M."/>
            <person name="Gaut B.S."/>
            <person name="Lysak M.A."/>
            <person name="Jenkins J."/>
            <person name="Grimwood J."/>
            <person name="Chapman J."/>
            <person name="Prochnik S."/>
            <person name="Shu S."/>
            <person name="Rokhsar D."/>
            <person name="Schmutz J."/>
            <person name="Weigel D."/>
            <person name="Wright S.I."/>
        </authorList>
    </citation>
    <scope>NUCLEOTIDE SEQUENCE [LARGE SCALE GENOMIC DNA]</scope>
    <source>
        <strain evidence="9">cv. Monte Gargano</strain>
    </source>
</reference>
<protein>
    <recommendedName>
        <fullName evidence="1">ADP-ribosyl cyclase/cyclic ADP-ribose hydrolase</fullName>
        <ecNumber evidence="1">3.2.2.6</ecNumber>
    </recommendedName>
</protein>
<comment type="catalytic activity">
    <reaction evidence="6">
        <text>NAD(+) + H2O = ADP-D-ribose + nicotinamide + H(+)</text>
        <dbReference type="Rhea" id="RHEA:16301"/>
        <dbReference type="ChEBI" id="CHEBI:15377"/>
        <dbReference type="ChEBI" id="CHEBI:15378"/>
        <dbReference type="ChEBI" id="CHEBI:17154"/>
        <dbReference type="ChEBI" id="CHEBI:57540"/>
        <dbReference type="ChEBI" id="CHEBI:57967"/>
        <dbReference type="EC" id="3.2.2.6"/>
    </reaction>
    <physiologicalReaction direction="left-to-right" evidence="6">
        <dbReference type="Rhea" id="RHEA:16302"/>
    </physiologicalReaction>
</comment>
<evidence type="ECO:0000256" key="6">
    <source>
        <dbReference type="ARBA" id="ARBA00047304"/>
    </source>
</evidence>
<dbReference type="SUPFAM" id="SSF52058">
    <property type="entry name" value="L domain-like"/>
    <property type="match status" value="1"/>
</dbReference>
<dbReference type="SMART" id="SM00382">
    <property type="entry name" value="AAA"/>
    <property type="match status" value="1"/>
</dbReference>
<keyword evidence="4" id="KW-0378">Hydrolase</keyword>
<dbReference type="InterPro" id="IPR042197">
    <property type="entry name" value="Apaf_helical"/>
</dbReference>
<dbReference type="InterPro" id="IPR045344">
    <property type="entry name" value="C-JID"/>
</dbReference>
<dbReference type="STRING" id="81985.R0GZ77"/>
<dbReference type="InterPro" id="IPR035897">
    <property type="entry name" value="Toll_tir_struct_dom_sf"/>
</dbReference>
<dbReference type="EC" id="3.2.2.6" evidence="1"/>
<dbReference type="GO" id="GO:0061809">
    <property type="term" value="F:NAD+ nucleosidase activity, cyclic ADP-ribose generating"/>
    <property type="evidence" value="ECO:0007669"/>
    <property type="project" value="UniProtKB-EC"/>
</dbReference>
<dbReference type="Gene3D" id="3.80.10.10">
    <property type="entry name" value="Ribonuclease Inhibitor"/>
    <property type="match status" value="2"/>
</dbReference>
<dbReference type="Gene3D" id="3.40.50.10140">
    <property type="entry name" value="Toll/interleukin-1 receptor homology (TIR) domain"/>
    <property type="match status" value="1"/>
</dbReference>
<dbReference type="SMART" id="SM00255">
    <property type="entry name" value="TIR"/>
    <property type="match status" value="1"/>
</dbReference>
<evidence type="ECO:0000259" key="7">
    <source>
        <dbReference type="PROSITE" id="PS50104"/>
    </source>
</evidence>
<feature type="domain" description="TIR" evidence="7">
    <location>
        <begin position="13"/>
        <end position="177"/>
    </location>
</feature>
<proteinExistence type="predicted"/>
<dbReference type="GO" id="GO:0007165">
    <property type="term" value="P:signal transduction"/>
    <property type="evidence" value="ECO:0007669"/>
    <property type="project" value="InterPro"/>
</dbReference>
<dbReference type="PANTHER" id="PTHR11017">
    <property type="entry name" value="LEUCINE-RICH REPEAT-CONTAINING PROTEIN"/>
    <property type="match status" value="1"/>
</dbReference>
<dbReference type="InterPro" id="IPR032675">
    <property type="entry name" value="LRR_dom_sf"/>
</dbReference>
<accession>R0GZ77</accession>
<dbReference type="Gene3D" id="3.40.50.300">
    <property type="entry name" value="P-loop containing nucleotide triphosphate hydrolases"/>
    <property type="match status" value="1"/>
</dbReference>
<dbReference type="SUPFAM" id="SSF52540">
    <property type="entry name" value="P-loop containing nucleoside triphosphate hydrolases"/>
    <property type="match status" value="1"/>
</dbReference>
<evidence type="ECO:0000256" key="1">
    <source>
        <dbReference type="ARBA" id="ARBA00011982"/>
    </source>
</evidence>
<dbReference type="Proteomes" id="UP000029121">
    <property type="component" value="Unassembled WGS sequence"/>
</dbReference>
<keyword evidence="2" id="KW-0433">Leucine-rich repeat</keyword>
<dbReference type="GO" id="GO:0043531">
    <property type="term" value="F:ADP binding"/>
    <property type="evidence" value="ECO:0007669"/>
    <property type="project" value="InterPro"/>
</dbReference>
<dbReference type="FunFam" id="3.80.10.10:FF:000386">
    <property type="entry name" value="Disease resistance protein RPS4"/>
    <property type="match status" value="1"/>
</dbReference>
<evidence type="ECO:0000256" key="5">
    <source>
        <dbReference type="ARBA" id="ARBA00023027"/>
    </source>
</evidence>
<sequence length="1083" mass="122962">MTSSFSETDQTKQDYQVFINFRGEELRTTFVSQLHQTLRRVGINAFIDTDERKGENLQNLFKRIEDSEVALAIISSRYTESIWCLDELVKIKECVDRKSLWVIPVFYKLEPRTVQSLDGEFGIKLWNSWRDAGRDDRIGKWDAALQDVRQKIGYVLNISEEETTFLSKIVSVVKNALSDSKQQSQKTEAIAKPQKCLNILSTSSSKAGEEQRLKQLEEKLDVECNDNKTRVVAIVGMAGIGKTYLAKKLYEKLQKKIVVHMFICFGNGNSKEHGRLQRTISRFLKPQCDGLKKQLSEEKSVVVLDNVSDQKEINALVERIKEGSRVVITTRDKSLLHGLACDVYEVPGLNDRDSLELFQSKTGMKTLEGNFMELSRKLVDCSGGNPCALKEFGEELNGKDEGQWEARLGTLTKCFGKELRICYDELNEQQKDAFLDIAYFFRSHDESYIRSLLDSAEAGKELIDLADKFLIQVFDGRVEMHDLLLAMAKELVVTTAGKYMLLSSEVSTALKKKEGRENVRGIVIDMSNVEEMPLYKQTFVGMSSLRYLKIFNSVSEADCKLNLPDGLEFPKNIVRYFHWMRFPLQNLPSDFEPENLIDLTMPYSQMTHLWDNAKVFPKLKWVDLSYSSKLSSLLGLSDAPYLLRLNLEGCTSLKELPVEMQNMKNLVFLNLRGCTSLLSLPSIKIHSLKVLILSGCSNFRKFWVISENLETLYLNGTAIDELPPAIGNLHSLILLNLKDCKKLATLPDCLGRLKSLQELKLSRCSELKIFPEVEEMMKSFRVLLLDGTSITKIPDSVNNFAFLRRLCLSRNDAICSIQIDMSQLFHLKWVEVKYCKNLKSLTRLPPNLHCLNAYGCTSLRTVATPLALLMPTDQIHSTLIFTNCHELEQASIDSIISYVQNKSKLMSIDRYNQDFVFQSLIGTCFPGGEIPTMFNHRGFGSVLKLDLPQDWNAGRIIGIALCVVVSFKEYKGENKSLQVKCTCEFTNVSMSPESFVVGGWSEPGSEPHTVEPDHIFIGYTTLFNIKKLQHFSSATEASLRFEVTNGTHEAEECKVTKCGFSLVYKHDEADNTSWKETPRMENG</sequence>
<evidence type="ECO:0000313" key="9">
    <source>
        <dbReference type="Proteomes" id="UP000029121"/>
    </source>
</evidence>
<dbReference type="eggNOG" id="ENOG502SI7S">
    <property type="taxonomic scope" value="Eukaryota"/>
</dbReference>
<dbReference type="EMBL" id="KB870810">
    <property type="protein sequence ID" value="EOA22234.1"/>
    <property type="molecule type" value="Genomic_DNA"/>
</dbReference>
<dbReference type="GO" id="GO:0006952">
    <property type="term" value="P:defense response"/>
    <property type="evidence" value="ECO:0007669"/>
    <property type="project" value="InterPro"/>
</dbReference>
<dbReference type="PRINTS" id="PR00364">
    <property type="entry name" value="DISEASERSIST"/>
</dbReference>
<keyword evidence="5" id="KW-0520">NAD</keyword>
<organism evidence="8 9">
    <name type="scientific">Capsella rubella</name>
    <dbReference type="NCBI Taxonomy" id="81985"/>
    <lineage>
        <taxon>Eukaryota</taxon>
        <taxon>Viridiplantae</taxon>
        <taxon>Streptophyta</taxon>
        <taxon>Embryophyta</taxon>
        <taxon>Tracheophyta</taxon>
        <taxon>Spermatophyta</taxon>
        <taxon>Magnoliopsida</taxon>
        <taxon>eudicotyledons</taxon>
        <taxon>Gunneridae</taxon>
        <taxon>Pentapetalae</taxon>
        <taxon>rosids</taxon>
        <taxon>malvids</taxon>
        <taxon>Brassicales</taxon>
        <taxon>Brassicaceae</taxon>
        <taxon>Camelineae</taxon>
        <taxon>Capsella</taxon>
    </lineage>
</organism>
<dbReference type="InterPro" id="IPR003593">
    <property type="entry name" value="AAA+_ATPase"/>
</dbReference>
<dbReference type="PANTHER" id="PTHR11017:SF264">
    <property type="entry name" value="ADP-RIBOSYL CYCLASE_CYCLIC ADP-RIBOSE HYDROLASE"/>
    <property type="match status" value="1"/>
</dbReference>
<dbReference type="InterPro" id="IPR058192">
    <property type="entry name" value="WHD_ROQ1-like"/>
</dbReference>
<gene>
    <name evidence="8" type="ORF">CARUB_v10002826mg</name>
</gene>
<dbReference type="Gene3D" id="1.10.8.430">
    <property type="entry name" value="Helical domain of apoptotic protease-activating factors"/>
    <property type="match status" value="1"/>
</dbReference>
<dbReference type="PROSITE" id="PS50104">
    <property type="entry name" value="TIR"/>
    <property type="match status" value="1"/>
</dbReference>
<dbReference type="InterPro" id="IPR000157">
    <property type="entry name" value="TIR_dom"/>
</dbReference>
<dbReference type="Pfam" id="PF23282">
    <property type="entry name" value="WHD_ROQ1"/>
    <property type="match status" value="1"/>
</dbReference>
<keyword evidence="3" id="KW-0677">Repeat</keyword>
<name>R0GZ77_9BRAS</name>
<evidence type="ECO:0000313" key="8">
    <source>
        <dbReference type="EMBL" id="EOA22234.1"/>
    </source>
</evidence>
<dbReference type="SUPFAM" id="SSF52200">
    <property type="entry name" value="Toll/Interleukin receptor TIR domain"/>
    <property type="match status" value="1"/>
</dbReference>